<feature type="compositionally biased region" description="Low complexity" evidence="1">
    <location>
        <begin position="810"/>
        <end position="821"/>
    </location>
</feature>
<feature type="compositionally biased region" description="Polar residues" evidence="1">
    <location>
        <begin position="901"/>
        <end position="913"/>
    </location>
</feature>
<feature type="compositionally biased region" description="Low complexity" evidence="1">
    <location>
        <begin position="133"/>
        <end position="144"/>
    </location>
</feature>
<feature type="compositionally biased region" description="Polar residues" evidence="1">
    <location>
        <begin position="1072"/>
        <end position="1090"/>
    </location>
</feature>
<dbReference type="InterPro" id="IPR001849">
    <property type="entry name" value="PH_domain"/>
</dbReference>
<organism evidence="3 4">
    <name type="scientific">Penicillium antarcticum</name>
    <dbReference type="NCBI Taxonomy" id="416450"/>
    <lineage>
        <taxon>Eukaryota</taxon>
        <taxon>Fungi</taxon>
        <taxon>Dikarya</taxon>
        <taxon>Ascomycota</taxon>
        <taxon>Pezizomycotina</taxon>
        <taxon>Eurotiomycetes</taxon>
        <taxon>Eurotiomycetidae</taxon>
        <taxon>Eurotiales</taxon>
        <taxon>Aspergillaceae</taxon>
        <taxon>Penicillium</taxon>
    </lineage>
</organism>
<feature type="region of interest" description="Disordered" evidence="1">
    <location>
        <begin position="612"/>
        <end position="855"/>
    </location>
</feature>
<feature type="domain" description="PH" evidence="2">
    <location>
        <begin position="192"/>
        <end position="309"/>
    </location>
</feature>
<dbReference type="SUPFAM" id="SSF50729">
    <property type="entry name" value="PH domain-like"/>
    <property type="match status" value="1"/>
</dbReference>
<feature type="compositionally biased region" description="Polar residues" evidence="1">
    <location>
        <begin position="91"/>
        <end position="116"/>
    </location>
</feature>
<dbReference type="InterPro" id="IPR058155">
    <property type="entry name" value="Skg3/CAF120-like_PH"/>
</dbReference>
<feature type="compositionally biased region" description="Polar residues" evidence="1">
    <location>
        <begin position="1097"/>
        <end position="1106"/>
    </location>
</feature>
<accession>A0A1V6Q4Z4</accession>
<dbReference type="STRING" id="416450.A0A1V6Q4Z4"/>
<reference evidence="4" key="1">
    <citation type="journal article" date="2017" name="Nat. Microbiol.">
        <title>Global analysis of biosynthetic gene clusters reveals vast potential of secondary metabolite production in Penicillium species.</title>
        <authorList>
            <person name="Nielsen J.C."/>
            <person name="Grijseels S."/>
            <person name="Prigent S."/>
            <person name="Ji B."/>
            <person name="Dainat J."/>
            <person name="Nielsen K.F."/>
            <person name="Frisvad J.C."/>
            <person name="Workman M."/>
            <person name="Nielsen J."/>
        </authorList>
    </citation>
    <scope>NUCLEOTIDE SEQUENCE [LARGE SCALE GENOMIC DNA]</scope>
    <source>
        <strain evidence="4">IBT 31811</strain>
    </source>
</reference>
<feature type="region of interest" description="Disordered" evidence="1">
    <location>
        <begin position="966"/>
        <end position="1010"/>
    </location>
</feature>
<feature type="compositionally biased region" description="Polar residues" evidence="1">
    <location>
        <begin position="1247"/>
        <end position="1271"/>
    </location>
</feature>
<feature type="compositionally biased region" description="Polar residues" evidence="1">
    <location>
        <begin position="552"/>
        <end position="571"/>
    </location>
</feature>
<name>A0A1V6Q4Z4_9EURO</name>
<evidence type="ECO:0000313" key="4">
    <source>
        <dbReference type="Proteomes" id="UP000191672"/>
    </source>
</evidence>
<protein>
    <recommendedName>
        <fullName evidence="2">PH domain-containing protein</fullName>
    </recommendedName>
</protein>
<gene>
    <name evidence="3" type="ORF">PENANT_c013G09568</name>
</gene>
<feature type="compositionally biased region" description="Polar residues" evidence="1">
    <location>
        <begin position="619"/>
        <end position="630"/>
    </location>
</feature>
<keyword evidence="4" id="KW-1185">Reference proteome</keyword>
<dbReference type="Proteomes" id="UP000191672">
    <property type="component" value="Unassembled WGS sequence"/>
</dbReference>
<dbReference type="InterPro" id="IPR011993">
    <property type="entry name" value="PH-like_dom_sf"/>
</dbReference>
<evidence type="ECO:0000256" key="1">
    <source>
        <dbReference type="SAM" id="MobiDB-lite"/>
    </source>
</evidence>
<feature type="compositionally biased region" description="Low complexity" evidence="1">
    <location>
        <begin position="741"/>
        <end position="766"/>
    </location>
</feature>
<feature type="region of interest" description="Disordered" evidence="1">
    <location>
        <begin position="1040"/>
        <end position="1106"/>
    </location>
</feature>
<feature type="region of interest" description="Disordered" evidence="1">
    <location>
        <begin position="872"/>
        <end position="916"/>
    </location>
</feature>
<feature type="region of interest" description="Disordered" evidence="1">
    <location>
        <begin position="1235"/>
        <end position="1278"/>
    </location>
</feature>
<sequence length="1278" mass="140923">MSTRLKAGERQGSPWATPWWIRKRNVEEDELWQATNPKCSEMRHIVRSGRGHLSGSSVHFRCVALVEGLLRSHLCTSSDVMGRSRVRSFISSFGGQKNNDSGKGSRLSSSNATPESVTPADTPPRWQTPPPETASTSPPSELSPVGSAPRNNGGSRPASMVFSRNPPLLQQANDTPPELSPIFSFLNIHTNKVYQEGYFLKLNDLDSLGRPSGDRQWVECYAQLVGTVLSLWDGAALDAAGGEEVPATFINLADASIKMIETLPIRNGAVQPLKNVLSLSSAGKNRYLLHFNSFHSLTQWTAAIRLALFEHTSLYEAYTGSLIAAKGRTLNGINTILVPTKFKYEDWARVRFGAGTPWRRCWFVISPPDEKEMQKARKIIKKSAYDRLSIPVTGNIKFYETKKTKKVTPIATITNVYSAYAIYPQSKALIDASTLVKLEGRITTHADGSSKEGLVFVMPELHAAVSGFEMMLRFLFPTFDTFNLYGRPTRLVADTNHIKSIMFAFPKERRYGYLDVLDIASLLQTPGSQEWSEAEWRKQLKAATQRRISAGRSRTNSVNSSKPRYRSSMSGRYSDVPVDPRRQVSAFQNKPEFNHSAEAVIQEVPRIDGSPLSYHTRGFSDTTGFNSAPTTGRGLAESSPNSSAQDLAPRDGTPTVAPIAENSSSDSLPALENGHLEPVREQHPPPTPPSPVMSPPAFSHGPREMPANRPEASSEQRLQNNRMSHATLSQLTSVGGAGLSAAAAAAAWKQSQQPNEQQPQQRDPNNIYHPSHIASNNSLAHSSSDESMTMAVPVRPPKVPEHRPNTTNTGGPSPQRSSPQRVPIDTSKSVRRKPVPQRDIFADESQGQGEPSYDDLRHTLDEDVLNQIAPHLPSPISSAARNDEESVYDDASTVSPDYASTHGSVYSKNSTKSTKPRMGVMKTVGVPAAKDLVIGDARYTTDKAPTSNPDIPNVDFGPTMTYMPTTGRPSTGDALKKPLHQRRDSEGTKLTIPTHQMDQANGRPSSQEEYRRSMLWQPGMASGRPVTPGGLTPEQYVQQRAAPSPPMHMHNRTPSGATMVQRPVSGDWAQLARSSSPMNRDPNYRSSSPMNRDPNYRPSSRGATSMLNHNDASIHLSAREQEHVARMTGSSFFNMNNDTRKPHAPVNPGGLVSAIDAREREKREMKEGMSNQMVQQAIAHRQQHMMHQQQYAPQPMLHQSMSPQQAASVYPPQHGGQASMYNMPVASHTWDALNQMNRPDEPRRSSWYGQLSQQTPQAPSVYPQSQHTQNPGFYGYAK</sequence>
<proteinExistence type="predicted"/>
<dbReference type="AlphaFoldDB" id="A0A1V6Q4Z4"/>
<dbReference type="Gene3D" id="2.30.29.30">
    <property type="entry name" value="Pleckstrin-homology domain (PH domain)/Phosphotyrosine-binding domain (PTB)"/>
    <property type="match status" value="1"/>
</dbReference>
<comment type="caution">
    <text evidence="3">The sequence shown here is derived from an EMBL/GenBank/DDBJ whole genome shotgun (WGS) entry which is preliminary data.</text>
</comment>
<dbReference type="EMBL" id="MDYN01000013">
    <property type="protein sequence ID" value="OQD84274.1"/>
    <property type="molecule type" value="Genomic_DNA"/>
</dbReference>
<evidence type="ECO:0000259" key="2">
    <source>
        <dbReference type="PROSITE" id="PS50003"/>
    </source>
</evidence>
<feature type="region of interest" description="Disordered" evidence="1">
    <location>
        <begin position="91"/>
        <end position="162"/>
    </location>
</feature>
<dbReference type="PROSITE" id="PS50003">
    <property type="entry name" value="PH_DOMAIN"/>
    <property type="match status" value="1"/>
</dbReference>
<feature type="compositionally biased region" description="Basic and acidic residues" evidence="1">
    <location>
        <begin position="674"/>
        <end position="683"/>
    </location>
</feature>
<feature type="compositionally biased region" description="Pro residues" evidence="1">
    <location>
        <begin position="684"/>
        <end position="694"/>
    </location>
</feature>
<feature type="region of interest" description="Disordered" evidence="1">
    <location>
        <begin position="544"/>
        <end position="580"/>
    </location>
</feature>
<dbReference type="SMART" id="SM00233">
    <property type="entry name" value="PH"/>
    <property type="match status" value="1"/>
</dbReference>
<dbReference type="Pfam" id="PF00169">
    <property type="entry name" value="PH"/>
    <property type="match status" value="1"/>
</dbReference>
<feature type="compositionally biased region" description="Polar residues" evidence="1">
    <location>
        <begin position="773"/>
        <end position="787"/>
    </location>
</feature>
<dbReference type="Pfam" id="PF25381">
    <property type="entry name" value="PH_26"/>
    <property type="match status" value="1"/>
</dbReference>
<feature type="compositionally biased region" description="Polar residues" evidence="1">
    <location>
        <begin position="991"/>
        <end position="1005"/>
    </location>
</feature>
<evidence type="ECO:0000313" key="3">
    <source>
        <dbReference type="EMBL" id="OQD84274.1"/>
    </source>
</evidence>
<feature type="compositionally biased region" description="Polar residues" evidence="1">
    <location>
        <begin position="711"/>
        <end position="733"/>
    </location>
</feature>